<comment type="caution">
    <text evidence="1">The sequence shown here is derived from an EMBL/GenBank/DDBJ whole genome shotgun (WGS) entry which is preliminary data.</text>
</comment>
<accession>A0A3N4MPX2</accession>
<dbReference type="Pfam" id="PF08922">
    <property type="entry name" value="DUF1905"/>
    <property type="match status" value="1"/>
</dbReference>
<dbReference type="OrthoDB" id="680797at2"/>
<organism evidence="1 2">
    <name type="scientific">Chitinophaga barathri</name>
    <dbReference type="NCBI Taxonomy" id="1647451"/>
    <lineage>
        <taxon>Bacteria</taxon>
        <taxon>Pseudomonadati</taxon>
        <taxon>Bacteroidota</taxon>
        <taxon>Chitinophagia</taxon>
        <taxon>Chitinophagales</taxon>
        <taxon>Chitinophagaceae</taxon>
        <taxon>Chitinophaga</taxon>
    </lineage>
</organism>
<dbReference type="InterPro" id="IPR015018">
    <property type="entry name" value="DUF1905"/>
</dbReference>
<name>A0A3N4MPX2_9BACT</name>
<reference evidence="2" key="1">
    <citation type="submission" date="2018-11" db="EMBL/GenBank/DDBJ databases">
        <title>Chitinophaga lutea sp.nov., isolate from arsenic contaminated soil.</title>
        <authorList>
            <person name="Zong Y."/>
        </authorList>
    </citation>
    <scope>NUCLEOTIDE SEQUENCE [LARGE SCALE GENOMIC DNA]</scope>
    <source>
        <strain evidence="2">YLT18</strain>
    </source>
</reference>
<dbReference type="RefSeq" id="WP_120514648.1">
    <property type="nucleotide sequence ID" value="NZ_QXZY01000002.1"/>
</dbReference>
<dbReference type="SUPFAM" id="SSF141694">
    <property type="entry name" value="AF2212/PG0164-like"/>
    <property type="match status" value="1"/>
</dbReference>
<gene>
    <name evidence="1" type="ORF">EG028_05950</name>
</gene>
<dbReference type="EMBL" id="RMBX01000003">
    <property type="protein sequence ID" value="RPD41709.1"/>
    <property type="molecule type" value="Genomic_DNA"/>
</dbReference>
<sequence length="159" mass="18464">MEPLTNKVYLLERFPGKGGWTYARIPEIPHGKVLFGLFRVKGTIDGYEISKAHLMPLGGGELFLPVKAEIRKKIWKKAGEKVHIILYHDNDPLLIPAEMKECLEYDPEAQTFFSSLSETEQGYYVTWVYGAKREETRVSRLAKAMLRLARKEKFYQPWK</sequence>
<dbReference type="Proteomes" id="UP000279089">
    <property type="component" value="Unassembled WGS sequence"/>
</dbReference>
<dbReference type="Gene3D" id="2.40.30.100">
    <property type="entry name" value="AF2212/PG0164-like"/>
    <property type="match status" value="1"/>
</dbReference>
<protein>
    <submittedName>
        <fullName evidence="1">DUF1905 domain-containing protein</fullName>
    </submittedName>
</protein>
<dbReference type="Pfam" id="PF13376">
    <property type="entry name" value="OmdA"/>
    <property type="match status" value="1"/>
</dbReference>
<keyword evidence="2" id="KW-1185">Reference proteome</keyword>
<evidence type="ECO:0000313" key="2">
    <source>
        <dbReference type="Proteomes" id="UP000279089"/>
    </source>
</evidence>
<dbReference type="InterPro" id="IPR037079">
    <property type="entry name" value="AF2212/PG0164-like_sf"/>
</dbReference>
<evidence type="ECO:0000313" key="1">
    <source>
        <dbReference type="EMBL" id="RPD41709.1"/>
    </source>
</evidence>
<dbReference type="AlphaFoldDB" id="A0A3N4MPX2"/>
<proteinExistence type="predicted"/>